<gene>
    <name evidence="6" type="ORF">PCOR1329_LOCUS30221</name>
</gene>
<dbReference type="InterPro" id="IPR055191">
    <property type="entry name" value="POL2_thumb"/>
</dbReference>
<evidence type="ECO:0000256" key="3">
    <source>
        <dbReference type="ARBA" id="ARBA00022932"/>
    </source>
</evidence>
<dbReference type="InterPro" id="IPR042087">
    <property type="entry name" value="DNA_pol_B_thumb"/>
</dbReference>
<keyword evidence="4" id="KW-0479">Metal-binding</keyword>
<comment type="catalytic activity">
    <reaction evidence="4">
        <text>DNA(n) + a 2'-deoxyribonucleoside 5'-triphosphate = DNA(n+1) + diphosphate</text>
        <dbReference type="Rhea" id="RHEA:22508"/>
        <dbReference type="Rhea" id="RHEA-COMP:17339"/>
        <dbReference type="Rhea" id="RHEA-COMP:17340"/>
        <dbReference type="ChEBI" id="CHEBI:33019"/>
        <dbReference type="ChEBI" id="CHEBI:61560"/>
        <dbReference type="ChEBI" id="CHEBI:173112"/>
        <dbReference type="EC" id="2.7.7.7"/>
    </reaction>
</comment>
<evidence type="ECO:0000259" key="5">
    <source>
        <dbReference type="Pfam" id="PF22634"/>
    </source>
</evidence>
<evidence type="ECO:0000313" key="7">
    <source>
        <dbReference type="Proteomes" id="UP001189429"/>
    </source>
</evidence>
<comment type="function">
    <text evidence="4">DNA polymerase II participates in chromosomal DNA replication.</text>
</comment>
<evidence type="ECO:0000256" key="4">
    <source>
        <dbReference type="RuleBase" id="RU365029"/>
    </source>
</evidence>
<feature type="domain" description="DNA polymerase epsilon ,catalytic subunit A thumb" evidence="5">
    <location>
        <begin position="77"/>
        <end position="255"/>
    </location>
</feature>
<evidence type="ECO:0000256" key="1">
    <source>
        <dbReference type="ARBA" id="ARBA00022679"/>
    </source>
</evidence>
<dbReference type="Proteomes" id="UP001189429">
    <property type="component" value="Unassembled WGS sequence"/>
</dbReference>
<comment type="cofactor">
    <cofactor evidence="4">
        <name>[4Fe-4S] cluster</name>
        <dbReference type="ChEBI" id="CHEBI:49883"/>
    </cofactor>
</comment>
<organism evidence="6 7">
    <name type="scientific">Prorocentrum cordatum</name>
    <dbReference type="NCBI Taxonomy" id="2364126"/>
    <lineage>
        <taxon>Eukaryota</taxon>
        <taxon>Sar</taxon>
        <taxon>Alveolata</taxon>
        <taxon>Dinophyceae</taxon>
        <taxon>Prorocentrales</taxon>
        <taxon>Prorocentraceae</taxon>
        <taxon>Prorocentrum</taxon>
    </lineage>
</organism>
<dbReference type="InterPro" id="IPR029703">
    <property type="entry name" value="POL2"/>
</dbReference>
<keyword evidence="4" id="KW-0863">Zinc-finger</keyword>
<evidence type="ECO:0000256" key="2">
    <source>
        <dbReference type="ARBA" id="ARBA00022695"/>
    </source>
</evidence>
<keyword evidence="1 4" id="KW-0808">Transferase</keyword>
<keyword evidence="4" id="KW-0235">DNA replication</keyword>
<keyword evidence="4" id="KW-0238">DNA-binding</keyword>
<dbReference type="Pfam" id="PF22634">
    <property type="entry name" value="POL2_thumb"/>
    <property type="match status" value="1"/>
</dbReference>
<keyword evidence="7" id="KW-1185">Reference proteome</keyword>
<sequence length="264" mass="29999">MERASAEPLAASPARERCIDRAAEQRLVAPAGCMLKHPWRLVGVCGSGANDKLLKKRYCVFEHDGSIAELKGFEVKRRGELRLIQVFQTEVFPEFLKGTTKQEVYDLVGAMANRWLDVIESKGRTMTDDEVIYFFSESKSMSKSVEASGNYKSVQITTAIRLAEFLGVPDILKSESLSCHLLIANKPHGASATQRAIPVKIFSAEYEVKKQWLRRWLGDNTLNDFDMRNIIDWDYYRERLVQVFLKLICIPAAYQETSRTRAPA</sequence>
<keyword evidence="2 4" id="KW-0548">Nucleotidyltransferase</keyword>
<proteinExistence type="inferred from homology"/>
<evidence type="ECO:0000313" key="6">
    <source>
        <dbReference type="EMBL" id="CAK0832122.1"/>
    </source>
</evidence>
<dbReference type="InterPro" id="IPR043502">
    <property type="entry name" value="DNA/RNA_pol_sf"/>
</dbReference>
<dbReference type="EMBL" id="CAUYUJ010011558">
    <property type="protein sequence ID" value="CAK0832122.1"/>
    <property type="molecule type" value="Genomic_DNA"/>
</dbReference>
<dbReference type="EC" id="2.7.7.7" evidence="4"/>
<dbReference type="Gene3D" id="1.10.132.60">
    <property type="entry name" value="DNA polymerase family B, C-terminal domain"/>
    <property type="match status" value="1"/>
</dbReference>
<comment type="subcellular location">
    <subcellularLocation>
        <location evidence="4">Nucleus</location>
    </subcellularLocation>
</comment>
<keyword evidence="4" id="KW-0411">Iron-sulfur</keyword>
<keyword evidence="4" id="KW-0539">Nucleus</keyword>
<keyword evidence="3 4" id="KW-0239">DNA-directed DNA polymerase</keyword>
<name>A0ABN9SK60_9DINO</name>
<dbReference type="SUPFAM" id="SSF56672">
    <property type="entry name" value="DNA/RNA polymerases"/>
    <property type="match status" value="1"/>
</dbReference>
<dbReference type="PANTHER" id="PTHR10670:SF0">
    <property type="entry name" value="DNA POLYMERASE EPSILON CATALYTIC SUBUNIT A"/>
    <property type="match status" value="1"/>
</dbReference>
<keyword evidence="4" id="KW-0408">Iron</keyword>
<protein>
    <recommendedName>
        <fullName evidence="4">DNA polymerase epsilon catalytic subunit</fullName>
        <ecNumber evidence="4">2.7.7.7</ecNumber>
    </recommendedName>
</protein>
<comment type="caution">
    <text evidence="6">The sequence shown here is derived from an EMBL/GenBank/DDBJ whole genome shotgun (WGS) entry which is preliminary data.</text>
</comment>
<reference evidence="6" key="1">
    <citation type="submission" date="2023-10" db="EMBL/GenBank/DDBJ databases">
        <authorList>
            <person name="Chen Y."/>
            <person name="Shah S."/>
            <person name="Dougan E. K."/>
            <person name="Thang M."/>
            <person name="Chan C."/>
        </authorList>
    </citation>
    <scope>NUCLEOTIDE SEQUENCE [LARGE SCALE GENOMIC DNA]</scope>
</reference>
<dbReference type="PANTHER" id="PTHR10670">
    <property type="entry name" value="DNA POLYMERASE EPSILON CATALYTIC SUBUNIT A"/>
    <property type="match status" value="1"/>
</dbReference>
<keyword evidence="4" id="KW-0862">Zinc</keyword>
<keyword evidence="4" id="KW-0004">4Fe-4S</keyword>
<accession>A0ABN9SK60</accession>
<comment type="similarity">
    <text evidence="4">Belongs to the DNA polymerase type-B family.</text>
</comment>